<proteinExistence type="predicted"/>
<protein>
    <submittedName>
        <fullName evidence="1">Uncharacterized protein</fullName>
    </submittedName>
</protein>
<name>A0A0F9GVB6_9ZZZZ</name>
<reference evidence="1" key="1">
    <citation type="journal article" date="2015" name="Nature">
        <title>Complex archaea that bridge the gap between prokaryotes and eukaryotes.</title>
        <authorList>
            <person name="Spang A."/>
            <person name="Saw J.H."/>
            <person name="Jorgensen S.L."/>
            <person name="Zaremba-Niedzwiedzka K."/>
            <person name="Martijn J."/>
            <person name="Lind A.E."/>
            <person name="van Eijk R."/>
            <person name="Schleper C."/>
            <person name="Guy L."/>
            <person name="Ettema T.J."/>
        </authorList>
    </citation>
    <scope>NUCLEOTIDE SEQUENCE</scope>
</reference>
<sequence>MVEFGVEAQGKIAGQLALGFLENSFDFSQFLLILAQGLFTEHIHVPLQTPNHLRGMVPVIGTDGKVIRLQTFMGGIAAGRTSQHTCCQCW</sequence>
<comment type="caution">
    <text evidence="1">The sequence shown here is derived from an EMBL/GenBank/DDBJ whole genome shotgun (WGS) entry which is preliminary data.</text>
</comment>
<gene>
    <name evidence="1" type="ORF">LCGC14_1781590</name>
</gene>
<dbReference type="EMBL" id="LAZR01016857">
    <property type="protein sequence ID" value="KKM02719.1"/>
    <property type="molecule type" value="Genomic_DNA"/>
</dbReference>
<dbReference type="AlphaFoldDB" id="A0A0F9GVB6"/>
<organism evidence="1">
    <name type="scientific">marine sediment metagenome</name>
    <dbReference type="NCBI Taxonomy" id="412755"/>
    <lineage>
        <taxon>unclassified sequences</taxon>
        <taxon>metagenomes</taxon>
        <taxon>ecological metagenomes</taxon>
    </lineage>
</organism>
<evidence type="ECO:0000313" key="1">
    <source>
        <dbReference type="EMBL" id="KKM02719.1"/>
    </source>
</evidence>
<accession>A0A0F9GVB6</accession>